<evidence type="ECO:0000313" key="2">
    <source>
        <dbReference type="EMBL" id="OIJ26564.1"/>
    </source>
</evidence>
<feature type="transmembrane region" description="Helical" evidence="1">
    <location>
        <begin position="251"/>
        <end position="274"/>
    </location>
</feature>
<feature type="transmembrane region" description="Helical" evidence="1">
    <location>
        <begin position="119"/>
        <end position="149"/>
    </location>
</feature>
<proteinExistence type="predicted"/>
<organism evidence="2 3">
    <name type="scientific">Nocardioides luteus</name>
    <dbReference type="NCBI Taxonomy" id="1844"/>
    <lineage>
        <taxon>Bacteria</taxon>
        <taxon>Bacillati</taxon>
        <taxon>Actinomycetota</taxon>
        <taxon>Actinomycetes</taxon>
        <taxon>Propionibacteriales</taxon>
        <taxon>Nocardioidaceae</taxon>
        <taxon>Nocardioides</taxon>
    </lineage>
</organism>
<dbReference type="RefSeq" id="WP_045548528.1">
    <property type="nucleotide sequence ID" value="NZ_JZDQ02000014.1"/>
</dbReference>
<protein>
    <submittedName>
        <fullName evidence="2">Uncharacterized protein</fullName>
    </submittedName>
</protein>
<accession>A0A1J4N4U6</accession>
<keyword evidence="3" id="KW-1185">Reference proteome</keyword>
<evidence type="ECO:0000313" key="3">
    <source>
        <dbReference type="Proteomes" id="UP000033772"/>
    </source>
</evidence>
<sequence length="279" mass="29581">MSAVSVAPSTPLPAVTKVPFGRLLLVEWRKMTDTRAGRALLIISAGMLLLAMGIVVLVAALNDNFSLGLSAWSSILTIPLSLLTPVLAIMIVTQEWGQRTNMVTFSLEPSRLRVMAAKLVAVVALALVLIAVALVCGVVGNALAAAVGGYDASWSINGEVLAWTIVQQLLYFVSAFGLAMCLLSTPFSIVVVYVDQLLLPLMVWSTLYFIFDWAADVIPFIDMGYALSPFAAGAGSVPAGADLPDVGTQQVLALICSIFLWVVVPVALGAYRVLKSEVK</sequence>
<evidence type="ECO:0000256" key="1">
    <source>
        <dbReference type="SAM" id="Phobius"/>
    </source>
</evidence>
<dbReference type="STRING" id="1844.UG56_011355"/>
<dbReference type="AlphaFoldDB" id="A0A1J4N4U6"/>
<feature type="transmembrane region" description="Helical" evidence="1">
    <location>
        <begin position="169"/>
        <end position="194"/>
    </location>
</feature>
<comment type="caution">
    <text evidence="2">The sequence shown here is derived from an EMBL/GenBank/DDBJ whole genome shotgun (WGS) entry which is preliminary data.</text>
</comment>
<reference evidence="2" key="1">
    <citation type="submission" date="2016-10" db="EMBL/GenBank/DDBJ databases">
        <title>Draft Genome Sequence of Nocardioides luteus Strain BAFB, an Alkane-Degrading Bacterium Isolated from JP-7 Polluted Soil.</title>
        <authorList>
            <person name="Brown L."/>
            <person name="Ruiz O.N."/>
            <person name="Gunasekera T."/>
        </authorList>
    </citation>
    <scope>NUCLEOTIDE SEQUENCE [LARGE SCALE GENOMIC DNA]</scope>
    <source>
        <strain evidence="2">BAFB</strain>
    </source>
</reference>
<dbReference type="OrthoDB" id="3822725at2"/>
<dbReference type="Proteomes" id="UP000033772">
    <property type="component" value="Unassembled WGS sequence"/>
</dbReference>
<name>A0A1J4N4U6_9ACTN</name>
<feature type="transmembrane region" description="Helical" evidence="1">
    <location>
        <begin position="39"/>
        <end position="61"/>
    </location>
</feature>
<keyword evidence="1" id="KW-0472">Membrane</keyword>
<dbReference type="EMBL" id="JZDQ02000014">
    <property type="protein sequence ID" value="OIJ26564.1"/>
    <property type="molecule type" value="Genomic_DNA"/>
</dbReference>
<gene>
    <name evidence="2" type="ORF">UG56_011355</name>
</gene>
<keyword evidence="1" id="KW-0812">Transmembrane</keyword>
<feature type="transmembrane region" description="Helical" evidence="1">
    <location>
        <begin position="67"/>
        <end position="92"/>
    </location>
</feature>
<keyword evidence="1" id="KW-1133">Transmembrane helix</keyword>